<dbReference type="EMBL" id="JBHSZV010000032">
    <property type="protein sequence ID" value="MFC7062697.1"/>
    <property type="molecule type" value="Genomic_DNA"/>
</dbReference>
<comment type="caution">
    <text evidence="1">The sequence shown here is derived from an EMBL/GenBank/DDBJ whole genome shotgun (WGS) entry which is preliminary data.</text>
</comment>
<organism evidence="1 2">
    <name type="scientific">Halobacillus seohaensis</name>
    <dbReference type="NCBI Taxonomy" id="447421"/>
    <lineage>
        <taxon>Bacteria</taxon>
        <taxon>Bacillati</taxon>
        <taxon>Bacillota</taxon>
        <taxon>Bacilli</taxon>
        <taxon>Bacillales</taxon>
        <taxon>Bacillaceae</taxon>
        <taxon>Halobacillus</taxon>
    </lineage>
</organism>
<dbReference type="RefSeq" id="WP_204709579.1">
    <property type="nucleotide sequence ID" value="NZ_JBHSZV010000032.1"/>
</dbReference>
<reference evidence="2" key="1">
    <citation type="journal article" date="2019" name="Int. J. Syst. Evol. Microbiol.">
        <title>The Global Catalogue of Microorganisms (GCM) 10K type strain sequencing project: providing services to taxonomists for standard genome sequencing and annotation.</title>
        <authorList>
            <consortium name="The Broad Institute Genomics Platform"/>
            <consortium name="The Broad Institute Genome Sequencing Center for Infectious Disease"/>
            <person name="Wu L."/>
            <person name="Ma J."/>
        </authorList>
    </citation>
    <scope>NUCLEOTIDE SEQUENCE [LARGE SCALE GENOMIC DNA]</scope>
    <source>
        <strain evidence="2">CGMCC 4.1621</strain>
    </source>
</reference>
<keyword evidence="2" id="KW-1185">Reference proteome</keyword>
<gene>
    <name evidence="1" type="ORF">ACFQIC_12615</name>
</gene>
<protein>
    <submittedName>
        <fullName evidence="1">Uncharacterized protein</fullName>
    </submittedName>
</protein>
<proteinExistence type="predicted"/>
<evidence type="ECO:0000313" key="2">
    <source>
        <dbReference type="Proteomes" id="UP001596410"/>
    </source>
</evidence>
<dbReference type="Proteomes" id="UP001596410">
    <property type="component" value="Unassembled WGS sequence"/>
</dbReference>
<sequence length="144" mass="17361">MKKVHLEMNEKQYQTLVETVFLGTWMVNSTKLELDEDFEEIRELVLAKYKDAGLEDKVSYQEAFDIHDLQKDYEKQLFENYVDEYEEFSFWDMLIEKLSEKRLKQEYGELSTPLSNEMMERRLQIEEELGKELEARGITNLELK</sequence>
<accession>A0ABW2EKA1</accession>
<name>A0ABW2EKA1_9BACI</name>
<evidence type="ECO:0000313" key="1">
    <source>
        <dbReference type="EMBL" id="MFC7062697.1"/>
    </source>
</evidence>